<dbReference type="Proteomes" id="UP001174909">
    <property type="component" value="Unassembled WGS sequence"/>
</dbReference>
<organism evidence="1 2">
    <name type="scientific">Geodia barretti</name>
    <name type="common">Barrett's horny sponge</name>
    <dbReference type="NCBI Taxonomy" id="519541"/>
    <lineage>
        <taxon>Eukaryota</taxon>
        <taxon>Metazoa</taxon>
        <taxon>Porifera</taxon>
        <taxon>Demospongiae</taxon>
        <taxon>Heteroscleromorpha</taxon>
        <taxon>Tetractinellida</taxon>
        <taxon>Astrophorina</taxon>
        <taxon>Geodiidae</taxon>
        <taxon>Geodia</taxon>
    </lineage>
</organism>
<comment type="caution">
    <text evidence="1">The sequence shown here is derived from an EMBL/GenBank/DDBJ whole genome shotgun (WGS) entry which is preliminary data.</text>
</comment>
<gene>
    <name evidence="1" type="ORF">GBAR_LOCUS20846</name>
</gene>
<reference evidence="1" key="1">
    <citation type="submission" date="2023-03" db="EMBL/GenBank/DDBJ databases">
        <authorList>
            <person name="Steffen K."/>
            <person name="Cardenas P."/>
        </authorList>
    </citation>
    <scope>NUCLEOTIDE SEQUENCE</scope>
</reference>
<accession>A0AA35SWA6</accession>
<keyword evidence="2" id="KW-1185">Reference proteome</keyword>
<dbReference type="Gene3D" id="2.60.270.50">
    <property type="match status" value="1"/>
</dbReference>
<protein>
    <submittedName>
        <fullName evidence="1">Uncharacterized protein</fullName>
    </submittedName>
</protein>
<dbReference type="AlphaFoldDB" id="A0AA35SWA6"/>
<proteinExistence type="predicted"/>
<name>A0AA35SWA6_GEOBA</name>
<evidence type="ECO:0000313" key="1">
    <source>
        <dbReference type="EMBL" id="CAI8037295.1"/>
    </source>
</evidence>
<dbReference type="EMBL" id="CASHTH010002923">
    <property type="protein sequence ID" value="CAI8037295.1"/>
    <property type="molecule type" value="Genomic_DNA"/>
</dbReference>
<sequence>MAESMDDAGTLNTRNMPDNYKKTFQKRYRSLELLVWNRTKHGTLKFAEEYFASGTWFENFLPSVIPPEKHSTAFVTNKPGVLAGVKGGLMFNMDVQGTRKYLSIGFANPVVGGYKTYISIKDDDLGAKNGFDNAKNDKHKLHTIGEFVVEANLTTPREGGNKQMIFIVSDVPDVDVTA</sequence>
<evidence type="ECO:0000313" key="2">
    <source>
        <dbReference type="Proteomes" id="UP001174909"/>
    </source>
</evidence>